<dbReference type="InterPro" id="IPR036322">
    <property type="entry name" value="WD40_repeat_dom_sf"/>
</dbReference>
<dbReference type="FunFam" id="1.25.40.10:FF:000196">
    <property type="entry name" value="Pentatricopeptide repeat-containing protein At4g14850"/>
    <property type="match status" value="1"/>
</dbReference>
<dbReference type="Gene3D" id="1.25.40.10">
    <property type="entry name" value="Tetratricopeptide repeat domain"/>
    <property type="match status" value="5"/>
</dbReference>
<gene>
    <name evidence="6" type="ORF">DCAR_007371</name>
</gene>
<dbReference type="Pfam" id="PF13041">
    <property type="entry name" value="PPR_2"/>
    <property type="match status" value="3"/>
</dbReference>
<feature type="compositionally biased region" description="Basic residues" evidence="5">
    <location>
        <begin position="1212"/>
        <end position="1223"/>
    </location>
</feature>
<dbReference type="PANTHER" id="PTHR47926:SF492">
    <property type="entry name" value="DYW DOMAIN-CONTAINING PROTEIN"/>
    <property type="match status" value="1"/>
</dbReference>
<evidence type="ECO:0000256" key="1">
    <source>
        <dbReference type="ARBA" id="ARBA00022737"/>
    </source>
</evidence>
<dbReference type="InterPro" id="IPR001680">
    <property type="entry name" value="WD40_rpt"/>
</dbReference>
<dbReference type="Gene3D" id="2.130.10.10">
    <property type="entry name" value="YVTN repeat-like/Quinoprotein amine dehydrogenase"/>
    <property type="match status" value="1"/>
</dbReference>
<dbReference type="FunFam" id="1.25.40.10:FF:000090">
    <property type="entry name" value="Pentatricopeptide repeat-containing protein, chloroplastic"/>
    <property type="match status" value="1"/>
</dbReference>
<evidence type="ECO:0000313" key="6">
    <source>
        <dbReference type="EMBL" id="KZN06534.1"/>
    </source>
</evidence>
<organism evidence="6">
    <name type="scientific">Daucus carota subsp. sativus</name>
    <name type="common">Carrot</name>
    <dbReference type="NCBI Taxonomy" id="79200"/>
    <lineage>
        <taxon>Eukaryota</taxon>
        <taxon>Viridiplantae</taxon>
        <taxon>Streptophyta</taxon>
        <taxon>Embryophyta</taxon>
        <taxon>Tracheophyta</taxon>
        <taxon>Spermatophyta</taxon>
        <taxon>Magnoliopsida</taxon>
        <taxon>eudicotyledons</taxon>
        <taxon>Gunneridae</taxon>
        <taxon>Pentapetalae</taxon>
        <taxon>asterids</taxon>
        <taxon>campanulids</taxon>
        <taxon>Apiales</taxon>
        <taxon>Apiaceae</taxon>
        <taxon>Apioideae</taxon>
        <taxon>Scandiceae</taxon>
        <taxon>Daucinae</taxon>
        <taxon>Daucus</taxon>
        <taxon>Daucus sect. Daucus</taxon>
    </lineage>
</organism>
<sequence>MSSKTLAAENAVTQLIQLNCLLAESTRALHYSKTLKLFQQIHSSHHLKPDQYSLSTTLSACANHRNTLVGTQLHVHSIKSGLKRYPHVSNALLSLYAKSEYLGSVKRVFGEIKTPDVYSWTTLLSACSKLGEVEYACKVFDRMSLTDEVSDGKPERNAAVWNAVITGCAENGYKDIAFGLFKRMQMLGVRHDNYTFASVLSLCCRGIEEFARAVHSLVIKTGYLVKPSVVTALLTMYFDIGSVEDAYKVFEVGEGEGCDCISYNAMIAGLASAGRDVEALCIFKDMQEVQLRPTELTFVSVLGLCSCARIAIQVHAQIMKIGYENCTSVRNAAMTMYSTCGDLDTAHTIFQEMQEKDTISWNAIITGYAQRNLAGAAILAYQQMQSEGIRPDEFTVGSLLASTEMLFSVEMILAIVFKYGLFSNTQVSNALLSAFSRYGEIKQARVVFNGMGHRNLISWNSLISALQLNGFLLEGLEEFSELLKSEMSPNAYSFSIALSICANISALGHGKQIHGYILKNGYFQQTSLGNALITLYAKSGDLDRSVKVFNAMNEKDIISWNSMISAYAQHGEGRDAARCFQVMQDSAGIKPDKATFTAVLSACSHTGLVDNGIHIFNSMVNKYGLEPGVDHFSCIVDLLGRAGHLDVAERLITTKLIDIDSNIWWTLFSSCAAHGNLRLGRIIAECLLKKEHKNSTVFVLLSNIYADASQWEEAANMRELMKTCGKIKQPGCSWIRKKQCKIKLERLKNKGKIRKVCKKTGHEAGFKGATYIDCPMKPCFLCKLPGHTTITCPHRVATEYGVIPATHKNTQNALDFIFERQLRPKITKIKPKLVIPNYVTGAVVRYHSRRVTCLEFHPTKYNIILSGDKKGHLGVWDFIRVCEKTVYRNIHSCILNHMKFNPRNDGTVYGASSDGTISCTDLETGLTSSLMNLNPNGWQGASTWRMLYGLDVNPENGLVLVADNFGYLYSVDSRSNSQVGEAVLIHKRGSKVTGLHCNPVQPNLLLSCGNDHFARLWDIRRLEAGSSLYQLSHKRVVNSAYFSPQSGSKILTTSQDNRIRVWDSIFGNLDSPSREIVHSHDFNRHLTPFRAEWDPKDPSESVAVVGRYISENYRGLAALHPVDYINTSTGQLIAAVMDPNIMTISPVNKLHPQYDILASGSSRSIYIWKPDKDSSEFIEQKVKKNILLCGKAEKKRKSKGDGDESDDDISKAKKSIKSAKTKTKANSIVLKAKDKC</sequence>
<feature type="repeat" description="PPR" evidence="4">
    <location>
        <begin position="157"/>
        <end position="191"/>
    </location>
</feature>
<feature type="repeat" description="PPR" evidence="4">
    <location>
        <begin position="556"/>
        <end position="591"/>
    </location>
</feature>
<feature type="repeat" description="PPR" evidence="4">
    <location>
        <begin position="116"/>
        <end position="150"/>
    </location>
</feature>
<keyword evidence="3" id="KW-0853">WD repeat</keyword>
<dbReference type="InterPro" id="IPR002885">
    <property type="entry name" value="PPR_rpt"/>
</dbReference>
<dbReference type="PROSITE" id="PS50082">
    <property type="entry name" value="WD_REPEATS_2"/>
    <property type="match status" value="2"/>
</dbReference>
<feature type="repeat" description="WD" evidence="3">
    <location>
        <begin position="844"/>
        <end position="877"/>
    </location>
</feature>
<dbReference type="GO" id="GO:0009451">
    <property type="term" value="P:RNA modification"/>
    <property type="evidence" value="ECO:0007669"/>
    <property type="project" value="InterPro"/>
</dbReference>
<feature type="repeat" description="PPR" evidence="4">
    <location>
        <begin position="357"/>
        <end position="391"/>
    </location>
</feature>
<dbReference type="EMBL" id="LNRQ01000002">
    <property type="protein sequence ID" value="KZN06534.1"/>
    <property type="molecule type" value="Genomic_DNA"/>
</dbReference>
<protein>
    <submittedName>
        <fullName evidence="6">Uncharacterized protein</fullName>
    </submittedName>
</protein>
<dbReference type="InterPro" id="IPR046960">
    <property type="entry name" value="PPR_At4g14850-like_plant"/>
</dbReference>
<feature type="region of interest" description="Disordered" evidence="5">
    <location>
        <begin position="1193"/>
        <end position="1224"/>
    </location>
</feature>
<feature type="repeat" description="PPR" evidence="4">
    <location>
        <begin position="259"/>
        <end position="293"/>
    </location>
</feature>
<keyword evidence="1" id="KW-0677">Repeat</keyword>
<evidence type="ECO:0000256" key="3">
    <source>
        <dbReference type="PROSITE-ProRule" id="PRU00221"/>
    </source>
</evidence>
<dbReference type="Pfam" id="PF13812">
    <property type="entry name" value="PPR_3"/>
    <property type="match status" value="1"/>
</dbReference>
<dbReference type="NCBIfam" id="TIGR00756">
    <property type="entry name" value="PPR"/>
    <property type="match status" value="4"/>
</dbReference>
<dbReference type="Pfam" id="PF00400">
    <property type="entry name" value="WD40"/>
    <property type="match status" value="1"/>
</dbReference>
<dbReference type="Pfam" id="PF20431">
    <property type="entry name" value="E_motif"/>
    <property type="match status" value="1"/>
</dbReference>
<evidence type="ECO:0000256" key="4">
    <source>
        <dbReference type="PROSITE-ProRule" id="PRU00708"/>
    </source>
</evidence>
<dbReference type="PROSITE" id="PS50294">
    <property type="entry name" value="WD_REPEATS_REGION"/>
    <property type="match status" value="1"/>
</dbReference>
<evidence type="ECO:0000256" key="2">
    <source>
        <dbReference type="ARBA" id="ARBA00061659"/>
    </source>
</evidence>
<dbReference type="InterPro" id="IPR011990">
    <property type="entry name" value="TPR-like_helical_dom_sf"/>
</dbReference>
<dbReference type="InterPro" id="IPR015943">
    <property type="entry name" value="WD40/YVTN_repeat-like_dom_sf"/>
</dbReference>
<feature type="repeat" description="WD" evidence="3">
    <location>
        <begin position="1030"/>
        <end position="1063"/>
    </location>
</feature>
<accession>A0A166EGH4</accession>
<dbReference type="SMART" id="SM00320">
    <property type="entry name" value="WD40"/>
    <property type="match status" value="5"/>
</dbReference>
<dbReference type="AlphaFoldDB" id="A0A166EGH4"/>
<reference evidence="6" key="1">
    <citation type="journal article" date="2016" name="Nat. Genet.">
        <title>A high-quality carrot genome assembly provides new insights into carotenoid accumulation and asterid genome evolution.</title>
        <authorList>
            <person name="Iorizzo M."/>
            <person name="Ellison S."/>
            <person name="Senalik D."/>
            <person name="Zeng P."/>
            <person name="Satapoomin P."/>
            <person name="Huang J."/>
            <person name="Bowman M."/>
            <person name="Iovene M."/>
            <person name="Sanseverino W."/>
            <person name="Cavagnaro P."/>
            <person name="Yildiz M."/>
            <person name="Macko-Podgorni A."/>
            <person name="Moranska E."/>
            <person name="Grzebelus E."/>
            <person name="Grzebelus D."/>
            <person name="Ashrafi H."/>
            <person name="Zheng Z."/>
            <person name="Cheng S."/>
            <person name="Spooner D."/>
            <person name="Van Deynze A."/>
            <person name="Simon P."/>
        </authorList>
    </citation>
    <scope>NUCLEOTIDE SEQUENCE [LARGE SCALE GENOMIC DNA]</scope>
    <source>
        <tissue evidence="6">Leaf</tissue>
    </source>
</reference>
<dbReference type="SUPFAM" id="SSF50978">
    <property type="entry name" value="WD40 repeat-like"/>
    <property type="match status" value="1"/>
</dbReference>
<dbReference type="PROSITE" id="PS51375">
    <property type="entry name" value="PPR"/>
    <property type="match status" value="7"/>
</dbReference>
<dbReference type="InterPro" id="IPR046848">
    <property type="entry name" value="E_motif"/>
</dbReference>
<feature type="repeat" description="PPR" evidence="4">
    <location>
        <begin position="455"/>
        <end position="489"/>
    </location>
</feature>
<feature type="repeat" description="PPR" evidence="4">
    <location>
        <begin position="592"/>
        <end position="627"/>
    </location>
</feature>
<dbReference type="FunFam" id="1.25.40.10:FF:001174">
    <property type="entry name" value="Pentatricopeptide repeat-containing protein At3g49740"/>
    <property type="match status" value="1"/>
</dbReference>
<comment type="similarity">
    <text evidence="2">Belongs to the PPR family. PCMP-E subfamily.</text>
</comment>
<dbReference type="GO" id="GO:0003723">
    <property type="term" value="F:RNA binding"/>
    <property type="evidence" value="ECO:0007669"/>
    <property type="project" value="InterPro"/>
</dbReference>
<dbReference type="Gramene" id="KZN06534">
    <property type="protein sequence ID" value="KZN06534"/>
    <property type="gene ID" value="DCAR_007371"/>
</dbReference>
<comment type="caution">
    <text evidence="6">The sequence shown here is derived from an EMBL/GenBank/DDBJ whole genome shotgun (WGS) entry which is preliminary data.</text>
</comment>
<dbReference type="Pfam" id="PF01535">
    <property type="entry name" value="PPR"/>
    <property type="match status" value="1"/>
</dbReference>
<proteinExistence type="inferred from homology"/>
<dbReference type="PANTHER" id="PTHR47926">
    <property type="entry name" value="PENTATRICOPEPTIDE REPEAT-CONTAINING PROTEIN"/>
    <property type="match status" value="1"/>
</dbReference>
<evidence type="ECO:0000256" key="5">
    <source>
        <dbReference type="SAM" id="MobiDB-lite"/>
    </source>
</evidence>
<name>A0A166EGH4_DAUCS</name>